<proteinExistence type="predicted"/>
<dbReference type="SUPFAM" id="SSF52540">
    <property type="entry name" value="P-loop containing nucleoside triphosphate hydrolases"/>
    <property type="match status" value="1"/>
</dbReference>
<reference evidence="4 5" key="1">
    <citation type="journal article" date="2019" name="Nat. Ecol. Evol.">
        <title>Megaphylogeny resolves global patterns of mushroom evolution.</title>
        <authorList>
            <person name="Varga T."/>
            <person name="Krizsan K."/>
            <person name="Foldi C."/>
            <person name="Dima B."/>
            <person name="Sanchez-Garcia M."/>
            <person name="Sanchez-Ramirez S."/>
            <person name="Szollosi G.J."/>
            <person name="Szarkandi J.G."/>
            <person name="Papp V."/>
            <person name="Albert L."/>
            <person name="Andreopoulos W."/>
            <person name="Angelini C."/>
            <person name="Antonin V."/>
            <person name="Barry K.W."/>
            <person name="Bougher N.L."/>
            <person name="Buchanan P."/>
            <person name="Buyck B."/>
            <person name="Bense V."/>
            <person name="Catcheside P."/>
            <person name="Chovatia M."/>
            <person name="Cooper J."/>
            <person name="Damon W."/>
            <person name="Desjardin D."/>
            <person name="Finy P."/>
            <person name="Geml J."/>
            <person name="Haridas S."/>
            <person name="Hughes K."/>
            <person name="Justo A."/>
            <person name="Karasinski D."/>
            <person name="Kautmanova I."/>
            <person name="Kiss B."/>
            <person name="Kocsube S."/>
            <person name="Kotiranta H."/>
            <person name="LaButti K.M."/>
            <person name="Lechner B.E."/>
            <person name="Liimatainen K."/>
            <person name="Lipzen A."/>
            <person name="Lukacs Z."/>
            <person name="Mihaltcheva S."/>
            <person name="Morgado L.N."/>
            <person name="Niskanen T."/>
            <person name="Noordeloos M.E."/>
            <person name="Ohm R.A."/>
            <person name="Ortiz-Santana B."/>
            <person name="Ovrebo C."/>
            <person name="Racz N."/>
            <person name="Riley R."/>
            <person name="Savchenko A."/>
            <person name="Shiryaev A."/>
            <person name="Soop K."/>
            <person name="Spirin V."/>
            <person name="Szebenyi C."/>
            <person name="Tomsovsky M."/>
            <person name="Tulloss R.E."/>
            <person name="Uehling J."/>
            <person name="Grigoriev I.V."/>
            <person name="Vagvolgyi C."/>
            <person name="Papp T."/>
            <person name="Martin F.M."/>
            <person name="Miettinen O."/>
            <person name="Hibbett D.S."/>
            <person name="Nagy L.G."/>
        </authorList>
    </citation>
    <scope>NUCLEOTIDE SEQUENCE [LARGE SCALE GENOMIC DNA]</scope>
    <source>
        <strain evidence="4 5">CBS 309.79</strain>
    </source>
</reference>
<evidence type="ECO:0000256" key="1">
    <source>
        <dbReference type="ARBA" id="ARBA00022737"/>
    </source>
</evidence>
<evidence type="ECO:0000313" key="5">
    <source>
        <dbReference type="Proteomes" id="UP000305067"/>
    </source>
</evidence>
<dbReference type="EMBL" id="ML178829">
    <property type="protein sequence ID" value="TFL00262.1"/>
    <property type="molecule type" value="Genomic_DNA"/>
</dbReference>
<feature type="region of interest" description="Disordered" evidence="2">
    <location>
        <begin position="296"/>
        <end position="319"/>
    </location>
</feature>
<accession>A0A5C3QEX1</accession>
<evidence type="ECO:0000256" key="2">
    <source>
        <dbReference type="SAM" id="MobiDB-lite"/>
    </source>
</evidence>
<sequence length="520" mass="57591">MSFNPPTTTTRKRDWFWQWRSSRRDRPPPAVSSPTVSGRSSIAASPLTSRPATPQSSQHHGSSSATQQPPHEDVANSNLWSDRGLASGGSGKLKSTLDAVITLMRRINPTMDGTPAKIPFAAILSVASVYEAIQKLDESGLETYNKLADRLKLLRQALIASDDVETQAKINSFLEFLHKYGLQLETARGKKTFSKMAKTPEIQAVLQELDRKLSDRTQLFHLDISLAQGREMKRGLDNLMNISTDVYNRIETELRHYISQDSQLGGRFLKDTCAKGTRVDVLARIRSWVLRGEGEGEDELWPNQRSEGSDDQKEHTDQAWGGDASQCLCIVGVPGSGKSTIAASIAGDLLGIQECDSSIIIAHYFVRRGVDSTMNHHSIFPNLALRLAHLSPSFARAMHEKIASISTAVLNSLETSAKTLLLDPATAQQHKILLVIDALDELSEPEKLARSLAKIIQQLPPNIRLILTTRPEDRILRNLGQHLVDKISVEIRTTGSIADVRQYLSTRLRSDIQQLCGEEE</sequence>
<organism evidence="4 5">
    <name type="scientific">Pterulicium gracile</name>
    <dbReference type="NCBI Taxonomy" id="1884261"/>
    <lineage>
        <taxon>Eukaryota</taxon>
        <taxon>Fungi</taxon>
        <taxon>Dikarya</taxon>
        <taxon>Basidiomycota</taxon>
        <taxon>Agaricomycotina</taxon>
        <taxon>Agaricomycetes</taxon>
        <taxon>Agaricomycetidae</taxon>
        <taxon>Agaricales</taxon>
        <taxon>Pleurotineae</taxon>
        <taxon>Pterulaceae</taxon>
        <taxon>Pterulicium</taxon>
    </lineage>
</organism>
<dbReference type="AlphaFoldDB" id="A0A5C3QEX1"/>
<dbReference type="OrthoDB" id="163438at2759"/>
<dbReference type="InterPro" id="IPR027417">
    <property type="entry name" value="P-loop_NTPase"/>
</dbReference>
<dbReference type="PROSITE" id="PS50837">
    <property type="entry name" value="NACHT"/>
    <property type="match status" value="1"/>
</dbReference>
<dbReference type="InterPro" id="IPR003593">
    <property type="entry name" value="AAA+_ATPase"/>
</dbReference>
<feature type="compositionally biased region" description="Basic and acidic residues" evidence="2">
    <location>
        <begin position="307"/>
        <end position="317"/>
    </location>
</feature>
<evidence type="ECO:0000313" key="4">
    <source>
        <dbReference type="EMBL" id="TFL00262.1"/>
    </source>
</evidence>
<feature type="non-terminal residue" evidence="4">
    <location>
        <position position="520"/>
    </location>
</feature>
<gene>
    <name evidence="4" type="ORF">BDV98DRAFT_605360</name>
</gene>
<keyword evidence="1" id="KW-0677">Repeat</keyword>
<dbReference type="Proteomes" id="UP000305067">
    <property type="component" value="Unassembled WGS sequence"/>
</dbReference>
<protein>
    <recommendedName>
        <fullName evidence="3">NACHT domain-containing protein</fullName>
    </recommendedName>
</protein>
<evidence type="ECO:0000259" key="3">
    <source>
        <dbReference type="PROSITE" id="PS50837"/>
    </source>
</evidence>
<keyword evidence="5" id="KW-1185">Reference proteome</keyword>
<dbReference type="PANTHER" id="PTHR10039">
    <property type="entry name" value="AMELOGENIN"/>
    <property type="match status" value="1"/>
</dbReference>
<dbReference type="STRING" id="1884261.A0A5C3QEX1"/>
<feature type="compositionally biased region" description="Polar residues" evidence="2">
    <location>
        <begin position="32"/>
        <end position="80"/>
    </location>
</feature>
<dbReference type="Gene3D" id="3.40.50.300">
    <property type="entry name" value="P-loop containing nucleotide triphosphate hydrolases"/>
    <property type="match status" value="1"/>
</dbReference>
<name>A0A5C3QEX1_9AGAR</name>
<dbReference type="SMART" id="SM00382">
    <property type="entry name" value="AAA"/>
    <property type="match status" value="1"/>
</dbReference>
<feature type="domain" description="NACHT" evidence="3">
    <location>
        <begin position="326"/>
        <end position="471"/>
    </location>
</feature>
<feature type="region of interest" description="Disordered" evidence="2">
    <location>
        <begin position="1"/>
        <end position="92"/>
    </location>
</feature>
<dbReference type="InterPro" id="IPR007111">
    <property type="entry name" value="NACHT_NTPase"/>
</dbReference>
<dbReference type="Pfam" id="PF24883">
    <property type="entry name" value="NPHP3_N"/>
    <property type="match status" value="1"/>
</dbReference>
<dbReference type="InterPro" id="IPR056884">
    <property type="entry name" value="NPHP3-like_N"/>
</dbReference>